<dbReference type="OrthoDB" id="9801163at2"/>
<keyword evidence="4 8" id="KW-1133">Transmembrane helix</keyword>
<sequence>MGFFEMLIARRSDVLLRIVEHLQLSFVAMFLAVAIAVPIGIYLTRSEKLANPVIGVAGVFQTIPSLALVALMVPFIGIGFWPAIIALFLYSLLPILRNTYTGIKGVNPALKEAGRGMGMTDRQVLVMVELPLALPVIMAGIRTAVVLIVGAATLATLIGAGGLGEFIFRGLAMSIDSLILLGAIPAALLAILVERALGTLEHHVTPLGLRDNPGQAKAGATPIKIAGLALAAILALGVALQGIWGMFGEQTDITIGSKNFTENILLGHMMASLIEEHTDLTVERSMNMGGTEVNHQAMLRGDIDMYAEYTGTGLMAILDQEPISDPERVYQIVSEEYEERFQMEWLQPFGFNNTYTLTVRREMAEELNLETFSDLIPHSENMDFGATHEFLERPDGLQGLQEVYPGLEFASTRGLDPGLTYTAVAQGDVDCIDAFSTDGRIPALDLFVLEDDRQFFPPYFAAPVVRQDVLVRFPEIREVLEMLSGLLDDETMAQLNFAVDETGRSAQGVAEEFLREEGLLQ</sequence>
<evidence type="ECO:0000256" key="8">
    <source>
        <dbReference type="RuleBase" id="RU363032"/>
    </source>
</evidence>
<dbReference type="GO" id="GO:0022857">
    <property type="term" value="F:transmembrane transporter activity"/>
    <property type="evidence" value="ECO:0007669"/>
    <property type="project" value="InterPro"/>
</dbReference>
<feature type="transmembrane region" description="Helical" evidence="8">
    <location>
        <begin position="166"/>
        <end position="193"/>
    </location>
</feature>
<proteinExistence type="inferred from homology"/>
<comment type="subcellular location">
    <subcellularLocation>
        <location evidence="8">Cell membrane</location>
        <topology evidence="8">Multi-pass membrane protein</topology>
    </subcellularLocation>
    <subcellularLocation>
        <location evidence="1">Membrane</location>
        <topology evidence="1">Multi-pass membrane protein</topology>
    </subcellularLocation>
</comment>
<feature type="domain" description="ABC transmembrane type-1" evidence="9">
    <location>
        <begin position="18"/>
        <end position="197"/>
    </location>
</feature>
<dbReference type="Pfam" id="PF00528">
    <property type="entry name" value="BPD_transp_1"/>
    <property type="match status" value="1"/>
</dbReference>
<dbReference type="GO" id="GO:0031460">
    <property type="term" value="P:glycine betaine transport"/>
    <property type="evidence" value="ECO:0007669"/>
    <property type="project" value="TreeGrafter"/>
</dbReference>
<evidence type="ECO:0000313" key="10">
    <source>
        <dbReference type="EMBL" id="EEG76185.1"/>
    </source>
</evidence>
<comment type="caution">
    <text evidence="10">The sequence shown here is derived from an EMBL/GenBank/DDBJ whole genome shotgun (WGS) entry which is preliminary data.</text>
</comment>
<evidence type="ECO:0000256" key="6">
    <source>
        <dbReference type="ARBA" id="ARBA00035642"/>
    </source>
</evidence>
<keyword evidence="3 8" id="KW-0812">Transmembrane</keyword>
<dbReference type="PROSITE" id="PS50928">
    <property type="entry name" value="ABC_TM1"/>
    <property type="match status" value="1"/>
</dbReference>
<keyword evidence="11" id="KW-1185">Reference proteome</keyword>
<keyword evidence="2 8" id="KW-0813">Transport</keyword>
<dbReference type="PANTHER" id="PTHR30177">
    <property type="entry name" value="GLYCINE BETAINE/L-PROLINE TRANSPORT SYSTEM PERMEASE PROTEIN PROW"/>
    <property type="match status" value="1"/>
</dbReference>
<dbReference type="Gene3D" id="3.40.190.120">
    <property type="entry name" value="Osmoprotection protein (prox), domain 2"/>
    <property type="match status" value="1"/>
</dbReference>
<dbReference type="FunFam" id="1.10.3720.10:FF:000001">
    <property type="entry name" value="Glycine betaine ABC transporter, permease"/>
    <property type="match status" value="1"/>
</dbReference>
<dbReference type="GO" id="GO:0043190">
    <property type="term" value="C:ATP-binding cassette (ABC) transporter complex"/>
    <property type="evidence" value="ECO:0007669"/>
    <property type="project" value="InterPro"/>
</dbReference>
<evidence type="ECO:0000256" key="4">
    <source>
        <dbReference type="ARBA" id="ARBA00022989"/>
    </source>
</evidence>
<feature type="transmembrane region" description="Helical" evidence="8">
    <location>
        <begin position="21"/>
        <end position="43"/>
    </location>
</feature>
<feature type="transmembrane region" description="Helical" evidence="8">
    <location>
        <begin position="63"/>
        <end position="90"/>
    </location>
</feature>
<dbReference type="eggNOG" id="COG1174">
    <property type="taxonomic scope" value="Bacteria"/>
</dbReference>
<feature type="transmembrane region" description="Helical" evidence="8">
    <location>
        <begin position="132"/>
        <end position="160"/>
    </location>
</feature>
<dbReference type="Proteomes" id="UP000006443">
    <property type="component" value="Unassembled WGS sequence"/>
</dbReference>
<dbReference type="CDD" id="cd06261">
    <property type="entry name" value="TM_PBP2"/>
    <property type="match status" value="1"/>
</dbReference>
<dbReference type="SUPFAM" id="SSF53850">
    <property type="entry name" value="Periplasmic binding protein-like II"/>
    <property type="match status" value="1"/>
</dbReference>
<comment type="similarity">
    <text evidence="7">In the N-terminal section; belongs to the binding-protein-dependent transport system permease family.</text>
</comment>
<comment type="similarity">
    <text evidence="8">Belongs to the binding-protein-dependent transport system permease family.</text>
</comment>
<reference evidence="10 11" key="1">
    <citation type="submission" date="2009-02" db="EMBL/GenBank/DDBJ databases">
        <title>Sequencing of the draft genome and assembly of Dethiobacter alkaliphilus AHT 1.</title>
        <authorList>
            <consortium name="US DOE Joint Genome Institute (JGI-PGF)"/>
            <person name="Lucas S."/>
            <person name="Copeland A."/>
            <person name="Lapidus A."/>
            <person name="Glavina del Rio T."/>
            <person name="Dalin E."/>
            <person name="Tice H."/>
            <person name="Bruce D."/>
            <person name="Goodwin L."/>
            <person name="Pitluck S."/>
            <person name="Larimer F."/>
            <person name="Land M.L."/>
            <person name="Hauser L."/>
            <person name="Muyzer G."/>
        </authorList>
    </citation>
    <scope>NUCLEOTIDE SEQUENCE [LARGE SCALE GENOMIC DNA]</scope>
    <source>
        <strain evidence="10 11">AHT 1</strain>
    </source>
</reference>
<accession>C0GKE2</accession>
<evidence type="ECO:0000256" key="5">
    <source>
        <dbReference type="ARBA" id="ARBA00023136"/>
    </source>
</evidence>
<evidence type="ECO:0000259" key="9">
    <source>
        <dbReference type="PROSITE" id="PS50928"/>
    </source>
</evidence>
<dbReference type="InterPro" id="IPR007210">
    <property type="entry name" value="ABC_Gly_betaine_transp_sub-bd"/>
</dbReference>
<gene>
    <name evidence="10" type="ORF">DealDRAFT_2951</name>
</gene>
<dbReference type="Gene3D" id="1.10.3720.10">
    <property type="entry name" value="MetI-like"/>
    <property type="match status" value="1"/>
</dbReference>
<evidence type="ECO:0000256" key="1">
    <source>
        <dbReference type="ARBA" id="ARBA00004141"/>
    </source>
</evidence>
<evidence type="ECO:0000256" key="7">
    <source>
        <dbReference type="ARBA" id="ARBA00035652"/>
    </source>
</evidence>
<organism evidence="10 11">
    <name type="scientific">Dethiobacter alkaliphilus AHT 1</name>
    <dbReference type="NCBI Taxonomy" id="555088"/>
    <lineage>
        <taxon>Bacteria</taxon>
        <taxon>Bacillati</taxon>
        <taxon>Bacillota</taxon>
        <taxon>Dethiobacteria</taxon>
        <taxon>Dethiobacterales</taxon>
        <taxon>Dethiobacteraceae</taxon>
        <taxon>Dethiobacter</taxon>
    </lineage>
</organism>
<dbReference type="EMBL" id="ACJM01000023">
    <property type="protein sequence ID" value="EEG76185.1"/>
    <property type="molecule type" value="Genomic_DNA"/>
</dbReference>
<dbReference type="eggNOG" id="COG1732">
    <property type="taxonomic scope" value="Bacteria"/>
</dbReference>
<dbReference type="PANTHER" id="PTHR30177:SF28">
    <property type="entry name" value="CHOLINE TRANSPORT SYSTEM PERMEASE PROTEIN OPUBB"/>
    <property type="match status" value="1"/>
</dbReference>
<feature type="transmembrane region" description="Helical" evidence="8">
    <location>
        <begin position="225"/>
        <end position="247"/>
    </location>
</feature>
<dbReference type="Pfam" id="PF04069">
    <property type="entry name" value="OpuAC"/>
    <property type="match status" value="1"/>
</dbReference>
<dbReference type="STRING" id="555088.DealDRAFT_2951"/>
<evidence type="ECO:0000313" key="11">
    <source>
        <dbReference type="Proteomes" id="UP000006443"/>
    </source>
</evidence>
<dbReference type="CDD" id="cd13528">
    <property type="entry name" value="PBP2_osmoprotectants"/>
    <property type="match status" value="1"/>
</dbReference>
<keyword evidence="5 8" id="KW-0472">Membrane</keyword>
<dbReference type="SUPFAM" id="SSF161098">
    <property type="entry name" value="MetI-like"/>
    <property type="match status" value="1"/>
</dbReference>
<name>C0GKE2_DETAL</name>
<dbReference type="InterPro" id="IPR000515">
    <property type="entry name" value="MetI-like"/>
</dbReference>
<comment type="similarity">
    <text evidence="6">In the C-terminal section; belongs to the OsmX family.</text>
</comment>
<protein>
    <submittedName>
        <fullName evidence="10">Substrate-binding region of ABC-type glycine betaine transport system</fullName>
    </submittedName>
</protein>
<dbReference type="RefSeq" id="WP_008518858.1">
    <property type="nucleotide sequence ID" value="NZ_ACJM01000023.1"/>
</dbReference>
<dbReference type="AlphaFoldDB" id="C0GKE2"/>
<dbReference type="InterPro" id="IPR035906">
    <property type="entry name" value="MetI-like_sf"/>
</dbReference>
<evidence type="ECO:0000256" key="2">
    <source>
        <dbReference type="ARBA" id="ARBA00022448"/>
    </source>
</evidence>
<evidence type="ECO:0000256" key="3">
    <source>
        <dbReference type="ARBA" id="ARBA00022692"/>
    </source>
</evidence>
<dbReference type="Gene3D" id="3.40.190.10">
    <property type="entry name" value="Periplasmic binding protein-like II"/>
    <property type="match status" value="1"/>
</dbReference>
<dbReference type="InterPro" id="IPR051204">
    <property type="entry name" value="ABC_transp_perm/SBD"/>
</dbReference>